<dbReference type="InterPro" id="IPR002213">
    <property type="entry name" value="UDP_glucos_trans"/>
</dbReference>
<feature type="compositionally biased region" description="Basic and acidic residues" evidence="2">
    <location>
        <begin position="857"/>
        <end position="877"/>
    </location>
</feature>
<evidence type="ECO:0000259" key="4">
    <source>
        <dbReference type="Pfam" id="PF06722"/>
    </source>
</evidence>
<dbReference type="FunFam" id="3.40.50.2000:FF:000268">
    <property type="entry name" value="Glycosyltransferase family 1 protein"/>
    <property type="match status" value="1"/>
</dbReference>
<dbReference type="InterPro" id="IPR050426">
    <property type="entry name" value="Glycosyltransferase_28"/>
</dbReference>
<dbReference type="PANTHER" id="PTHR48050:SF13">
    <property type="entry name" value="STEROL 3-BETA-GLUCOSYLTRANSFERASE UGT80A2"/>
    <property type="match status" value="1"/>
</dbReference>
<sequence length="890" mass="97594">MGQETDREPFHMQELDDNVAVLPKDADIPPEYEPEHSTVVDIGSIQTNPMTEYAEYKSTGKGLASTARVLPDGRIVISLDLKKKLPDLPEGHAQDIQEFAVDKTEWRRYPSMNIVIMIVGSRGDVQPYVALGKLLLADGHRVRIASHETFRTFVNEAGLEFFNIGGNPQDLMSYMVKNPGLMPGMTSLTNGDISRKRKMLTEMINGCWLSCHSPCQETGRTFAADAIISNPPAFAHVHCAEALGIPLLLSFTMPWSPTASFPHPLVNIKSSNAENGLTNYLSYALADIMTWQGIGDLVNNFRTRTLGLEPLSLRSGPSLVDRVKIPWTYCMSPALVPKPNDWKNYIDVVGFYFLDLATSYTPPDDLAAFLAAGEPPVYIGFGSVVVDDAEAMTKTIFAATAQAGVRALVSAGWGGLGGTSIPSHIFILGNVPHDWLFDKERVSAVVHHGGAGTTAVGLEKGRPTVVVPFFGDQGFWGSMIHKAGAGPKPIPHKKLNIDNLRDALKFAISPAAKNAAKGMAEQIQREDGVRKGVDSFYRHLPLLNMRCDVDPSRLAVWWSTEYCLKLSAFAAQVLIDAKLLEVASLDLHRTKEYDTRKQVSDPVTGGASAIYWTVTHWYAGIARIFYSPVKGIIKTTTAIPRGVMDIVSSVREGFYNTPKLYGSKVRKTGKVTSFASGLKEGGKGLFYGYYDGITGLVREPYEGAQKEGFIGAVKGSLRSFANATIRPAGGIVGLIAHPVRGLWKSVQSPMARKQEQQQHQVRIADGVEAVQRSTQTQRSEVVQKFKQLQAGTKERQKRYKDIAEAEMYEEQSSVKDGEAVPTSPQSTSASSQPTSTDSQPNSTPSTPQQTEEDEDVAFERDMEKAKELSLAEQRGYERAMAQMNRHDSTT</sequence>
<reference evidence="5" key="1">
    <citation type="submission" date="2023-03" db="EMBL/GenBank/DDBJ databases">
        <title>Massive genome expansion in bonnet fungi (Mycena s.s.) driven by repeated elements and novel gene families across ecological guilds.</title>
        <authorList>
            <consortium name="Lawrence Berkeley National Laboratory"/>
            <person name="Harder C.B."/>
            <person name="Miyauchi S."/>
            <person name="Viragh M."/>
            <person name="Kuo A."/>
            <person name="Thoen E."/>
            <person name="Andreopoulos B."/>
            <person name="Lu D."/>
            <person name="Skrede I."/>
            <person name="Drula E."/>
            <person name="Henrissat B."/>
            <person name="Morin E."/>
            <person name="Kohler A."/>
            <person name="Barry K."/>
            <person name="LaButti K."/>
            <person name="Morin E."/>
            <person name="Salamov A."/>
            <person name="Lipzen A."/>
            <person name="Mereny Z."/>
            <person name="Hegedus B."/>
            <person name="Baldrian P."/>
            <person name="Stursova M."/>
            <person name="Weitz H."/>
            <person name="Taylor A."/>
            <person name="Grigoriev I.V."/>
            <person name="Nagy L.G."/>
            <person name="Martin F."/>
            <person name="Kauserud H."/>
        </authorList>
    </citation>
    <scope>NUCLEOTIDE SEQUENCE</scope>
    <source>
        <strain evidence="5">CBHHK188m</strain>
    </source>
</reference>
<organism evidence="5 6">
    <name type="scientific">Mycena maculata</name>
    <dbReference type="NCBI Taxonomy" id="230809"/>
    <lineage>
        <taxon>Eukaryota</taxon>
        <taxon>Fungi</taxon>
        <taxon>Dikarya</taxon>
        <taxon>Basidiomycota</taxon>
        <taxon>Agaricomycotina</taxon>
        <taxon>Agaricomycetes</taxon>
        <taxon>Agaricomycetidae</taxon>
        <taxon>Agaricales</taxon>
        <taxon>Marasmiineae</taxon>
        <taxon>Mycenaceae</taxon>
        <taxon>Mycena</taxon>
    </lineage>
</organism>
<dbReference type="PANTHER" id="PTHR48050">
    <property type="entry name" value="STEROL 3-BETA-GLUCOSYLTRANSFERASE"/>
    <property type="match status" value="1"/>
</dbReference>
<evidence type="ECO:0000259" key="3">
    <source>
        <dbReference type="Pfam" id="PF03033"/>
    </source>
</evidence>
<dbReference type="CDD" id="cd03784">
    <property type="entry name" value="GT1_Gtf-like"/>
    <property type="match status" value="1"/>
</dbReference>
<dbReference type="FunFam" id="3.40.50.2000:FF:000009">
    <property type="entry name" value="Sterol 3-beta-glucosyltransferase UGT80A2"/>
    <property type="match status" value="1"/>
</dbReference>
<feature type="compositionally biased region" description="Low complexity" evidence="2">
    <location>
        <begin position="821"/>
        <end position="849"/>
    </location>
</feature>
<dbReference type="InterPro" id="IPR010610">
    <property type="entry name" value="EryCIII-like_C"/>
</dbReference>
<proteinExistence type="predicted"/>
<keyword evidence="6" id="KW-1185">Reference proteome</keyword>
<dbReference type="GO" id="GO:0016906">
    <property type="term" value="F:sterol 3-beta-glucosyltransferase activity"/>
    <property type="evidence" value="ECO:0007669"/>
    <property type="project" value="UniProtKB-ARBA"/>
</dbReference>
<feature type="region of interest" description="Disordered" evidence="2">
    <location>
        <begin position="807"/>
        <end position="890"/>
    </location>
</feature>
<dbReference type="InterPro" id="IPR004276">
    <property type="entry name" value="GlycoTrans_28_N"/>
</dbReference>
<dbReference type="Pfam" id="PF03033">
    <property type="entry name" value="Glyco_transf_28"/>
    <property type="match status" value="1"/>
</dbReference>
<gene>
    <name evidence="5" type="ORF">DFH07DRAFT_796042</name>
</gene>
<evidence type="ECO:0000256" key="1">
    <source>
        <dbReference type="ARBA" id="ARBA00022679"/>
    </source>
</evidence>
<dbReference type="Gene3D" id="3.40.50.2000">
    <property type="entry name" value="Glycogen Phosphorylase B"/>
    <property type="match status" value="2"/>
</dbReference>
<feature type="domain" description="Glycosyltransferase family 28 N-terminal" evidence="3">
    <location>
        <begin position="114"/>
        <end position="261"/>
    </location>
</feature>
<accession>A0AAD7K5G6</accession>
<dbReference type="Proteomes" id="UP001215280">
    <property type="component" value="Unassembled WGS sequence"/>
</dbReference>
<evidence type="ECO:0000313" key="5">
    <source>
        <dbReference type="EMBL" id="KAJ7778801.1"/>
    </source>
</evidence>
<feature type="domain" description="Erythromycin biosynthesis protein CIII-like C-terminal" evidence="4">
    <location>
        <begin position="420"/>
        <end position="522"/>
    </location>
</feature>
<dbReference type="AlphaFoldDB" id="A0AAD7K5G6"/>
<evidence type="ECO:0000313" key="6">
    <source>
        <dbReference type="Proteomes" id="UP001215280"/>
    </source>
</evidence>
<name>A0AAD7K5G6_9AGAR</name>
<dbReference type="GO" id="GO:0005975">
    <property type="term" value="P:carbohydrate metabolic process"/>
    <property type="evidence" value="ECO:0007669"/>
    <property type="project" value="InterPro"/>
</dbReference>
<dbReference type="Pfam" id="PF06722">
    <property type="entry name" value="EryCIII-like_C"/>
    <property type="match status" value="1"/>
</dbReference>
<keyword evidence="1" id="KW-0808">Transferase</keyword>
<dbReference type="SUPFAM" id="SSF53756">
    <property type="entry name" value="UDP-Glycosyltransferase/glycogen phosphorylase"/>
    <property type="match status" value="1"/>
</dbReference>
<dbReference type="EMBL" id="JARJLG010000008">
    <property type="protein sequence ID" value="KAJ7778801.1"/>
    <property type="molecule type" value="Genomic_DNA"/>
</dbReference>
<evidence type="ECO:0000256" key="2">
    <source>
        <dbReference type="SAM" id="MobiDB-lite"/>
    </source>
</evidence>
<comment type="caution">
    <text evidence="5">The sequence shown here is derived from an EMBL/GenBank/DDBJ whole genome shotgun (WGS) entry which is preliminary data.</text>
</comment>
<protein>
    <submittedName>
        <fullName evidence="5">UDP-Glycosyltransferase/glycogen phosphorylase</fullName>
    </submittedName>
</protein>